<evidence type="ECO:0000259" key="1">
    <source>
        <dbReference type="Pfam" id="PF22936"/>
    </source>
</evidence>
<organism evidence="2 3">
    <name type="scientific">Pisum sativum</name>
    <name type="common">Garden pea</name>
    <name type="synonym">Lathyrus oleraceus</name>
    <dbReference type="NCBI Taxonomy" id="3888"/>
    <lineage>
        <taxon>Eukaryota</taxon>
        <taxon>Viridiplantae</taxon>
        <taxon>Streptophyta</taxon>
        <taxon>Embryophyta</taxon>
        <taxon>Tracheophyta</taxon>
        <taxon>Spermatophyta</taxon>
        <taxon>Magnoliopsida</taxon>
        <taxon>eudicotyledons</taxon>
        <taxon>Gunneridae</taxon>
        <taxon>Pentapetalae</taxon>
        <taxon>rosids</taxon>
        <taxon>fabids</taxon>
        <taxon>Fabales</taxon>
        <taxon>Fabaceae</taxon>
        <taxon>Papilionoideae</taxon>
        <taxon>50 kb inversion clade</taxon>
        <taxon>NPAAA clade</taxon>
        <taxon>Hologalegina</taxon>
        <taxon>IRL clade</taxon>
        <taxon>Fabeae</taxon>
        <taxon>Lathyrus</taxon>
    </lineage>
</organism>
<dbReference type="AlphaFoldDB" id="A0A9D5AS79"/>
<name>A0A9D5AS79_PEA</name>
<gene>
    <name evidence="2" type="ORF">KIW84_041843</name>
</gene>
<evidence type="ECO:0000313" key="3">
    <source>
        <dbReference type="Proteomes" id="UP001058974"/>
    </source>
</evidence>
<feature type="domain" description="Retrovirus-related Pol polyprotein from transposon TNT 1-94-like beta-barrel" evidence="1">
    <location>
        <begin position="14"/>
        <end position="94"/>
    </location>
</feature>
<dbReference type="Pfam" id="PF22936">
    <property type="entry name" value="Pol_BBD"/>
    <property type="match status" value="1"/>
</dbReference>
<dbReference type="PANTHER" id="PTHR47592:SF27">
    <property type="entry name" value="OS08G0421700 PROTEIN"/>
    <property type="match status" value="1"/>
</dbReference>
<comment type="caution">
    <text evidence="2">The sequence shown here is derived from an EMBL/GenBank/DDBJ whole genome shotgun (WGS) entry which is preliminary data.</text>
</comment>
<accession>A0A9D5AS79</accession>
<evidence type="ECO:0000313" key="2">
    <source>
        <dbReference type="EMBL" id="KAI5416994.1"/>
    </source>
</evidence>
<dbReference type="InterPro" id="IPR054722">
    <property type="entry name" value="PolX-like_BBD"/>
</dbReference>
<reference evidence="2 3" key="1">
    <citation type="journal article" date="2022" name="Nat. Genet.">
        <title>Improved pea reference genome and pan-genome highlight genomic features and evolutionary characteristics.</title>
        <authorList>
            <person name="Yang T."/>
            <person name="Liu R."/>
            <person name="Luo Y."/>
            <person name="Hu S."/>
            <person name="Wang D."/>
            <person name="Wang C."/>
            <person name="Pandey M.K."/>
            <person name="Ge S."/>
            <person name="Xu Q."/>
            <person name="Li N."/>
            <person name="Li G."/>
            <person name="Huang Y."/>
            <person name="Saxena R.K."/>
            <person name="Ji Y."/>
            <person name="Li M."/>
            <person name="Yan X."/>
            <person name="He Y."/>
            <person name="Liu Y."/>
            <person name="Wang X."/>
            <person name="Xiang C."/>
            <person name="Varshney R.K."/>
            <person name="Ding H."/>
            <person name="Gao S."/>
            <person name="Zong X."/>
        </authorList>
    </citation>
    <scope>NUCLEOTIDE SEQUENCE [LARGE SCALE GENOMIC DNA]</scope>
    <source>
        <strain evidence="2 3">cv. Zhongwan 6</strain>
    </source>
</reference>
<dbReference type="Proteomes" id="UP001058974">
    <property type="component" value="Chromosome 4"/>
</dbReference>
<proteinExistence type="predicted"/>
<protein>
    <recommendedName>
        <fullName evidence="1">Retrovirus-related Pol polyprotein from transposon TNT 1-94-like beta-barrel domain-containing protein</fullName>
    </recommendedName>
</protein>
<dbReference type="Gramene" id="Psat04G0184300-T1">
    <property type="protein sequence ID" value="KAI5416994.1"/>
    <property type="gene ID" value="KIW84_041843"/>
</dbReference>
<dbReference type="PANTHER" id="PTHR47592">
    <property type="entry name" value="PBF68 PROTEIN"/>
    <property type="match status" value="1"/>
</dbReference>
<keyword evidence="3" id="KW-1185">Reference proteome</keyword>
<sequence length="107" mass="12561">MVTTRDEERFKDQWYLDSRCSSHMFGRKDWFVNIKPSMKNMVKFANDNTLAVEGVGDVIIMRKDGKRSIISNMLYILGMKNNLLSIGQLVKKNYKVSIEDNMMRFLD</sequence>
<dbReference type="EMBL" id="JAMSHJ010000004">
    <property type="protein sequence ID" value="KAI5416994.1"/>
    <property type="molecule type" value="Genomic_DNA"/>
</dbReference>